<dbReference type="AlphaFoldDB" id="A0A7J7SBS7"/>
<protein>
    <submittedName>
        <fullName evidence="2">Uncharacterized protein</fullName>
    </submittedName>
</protein>
<keyword evidence="3" id="KW-1185">Reference proteome</keyword>
<accession>A0A7J7SBS7</accession>
<reference evidence="2 3" key="1">
    <citation type="journal article" date="2020" name="Nature">
        <title>Six reference-quality genomes reveal evolution of bat adaptations.</title>
        <authorList>
            <person name="Jebb D."/>
            <person name="Huang Z."/>
            <person name="Pippel M."/>
            <person name="Hughes G.M."/>
            <person name="Lavrichenko K."/>
            <person name="Devanna P."/>
            <person name="Winkler S."/>
            <person name="Jermiin L.S."/>
            <person name="Skirmuntt E.C."/>
            <person name="Katzourakis A."/>
            <person name="Burkitt-Gray L."/>
            <person name="Ray D.A."/>
            <person name="Sullivan K.A.M."/>
            <person name="Roscito J.G."/>
            <person name="Kirilenko B.M."/>
            <person name="Davalos L.M."/>
            <person name="Corthals A.P."/>
            <person name="Power M.L."/>
            <person name="Jones G."/>
            <person name="Ransome R.D."/>
            <person name="Dechmann D.K.N."/>
            <person name="Locatelli A.G."/>
            <person name="Puechmaille S.J."/>
            <person name="Fedrigo O."/>
            <person name="Jarvis E.D."/>
            <person name="Hiller M."/>
            <person name="Vernes S.C."/>
            <person name="Myers E.W."/>
            <person name="Teeling E.C."/>
        </authorList>
    </citation>
    <scope>NUCLEOTIDE SEQUENCE [LARGE SCALE GENOMIC DNA]</scope>
    <source>
        <strain evidence="2">MMyoMyo1</strain>
        <tissue evidence="2">Flight muscle</tissue>
    </source>
</reference>
<feature type="region of interest" description="Disordered" evidence="1">
    <location>
        <begin position="41"/>
        <end position="97"/>
    </location>
</feature>
<organism evidence="2 3">
    <name type="scientific">Myotis myotis</name>
    <name type="common">Greater mouse-eared bat</name>
    <name type="synonym">Vespertilio myotis</name>
    <dbReference type="NCBI Taxonomy" id="51298"/>
    <lineage>
        <taxon>Eukaryota</taxon>
        <taxon>Metazoa</taxon>
        <taxon>Chordata</taxon>
        <taxon>Craniata</taxon>
        <taxon>Vertebrata</taxon>
        <taxon>Euteleostomi</taxon>
        <taxon>Mammalia</taxon>
        <taxon>Eutheria</taxon>
        <taxon>Laurasiatheria</taxon>
        <taxon>Chiroptera</taxon>
        <taxon>Yangochiroptera</taxon>
        <taxon>Vespertilionidae</taxon>
        <taxon>Myotis</taxon>
    </lineage>
</organism>
<dbReference type="Proteomes" id="UP000527355">
    <property type="component" value="Unassembled WGS sequence"/>
</dbReference>
<dbReference type="EMBL" id="JABWUV010000019">
    <property type="protein sequence ID" value="KAF6285936.1"/>
    <property type="molecule type" value="Genomic_DNA"/>
</dbReference>
<evidence type="ECO:0000313" key="2">
    <source>
        <dbReference type="EMBL" id="KAF6285936.1"/>
    </source>
</evidence>
<name>A0A7J7SBS7_MYOMY</name>
<evidence type="ECO:0000256" key="1">
    <source>
        <dbReference type="SAM" id="MobiDB-lite"/>
    </source>
</evidence>
<gene>
    <name evidence="2" type="ORF">mMyoMyo1_009495</name>
</gene>
<proteinExistence type="predicted"/>
<evidence type="ECO:0000313" key="3">
    <source>
        <dbReference type="Proteomes" id="UP000527355"/>
    </source>
</evidence>
<sequence>MAVKGLHPELGIEKSKKCQLLLFRTVMEGREVVVSSVAFSPGAQGLSPQSVAPDQQCGRCGEPVRNAGSQAAPHTPPEGSGDALQDPGEAHYHRKAKRRIFPAQQDHLGAFKSYGAWVPSQRPRVIGLRCGRAL</sequence>
<comment type="caution">
    <text evidence="2">The sequence shown here is derived from an EMBL/GenBank/DDBJ whole genome shotgun (WGS) entry which is preliminary data.</text>
</comment>